<feature type="domain" description="AraC effector-binding" evidence="1">
    <location>
        <begin position="1"/>
        <end position="157"/>
    </location>
</feature>
<dbReference type="EMBL" id="MDKC01000002">
    <property type="protein sequence ID" value="ODG93509.1"/>
    <property type="molecule type" value="Genomic_DNA"/>
</dbReference>
<evidence type="ECO:0000313" key="3">
    <source>
        <dbReference type="Proteomes" id="UP000094580"/>
    </source>
</evidence>
<proteinExistence type="predicted"/>
<dbReference type="RefSeq" id="WP_069032568.1">
    <property type="nucleotide sequence ID" value="NZ_MDKC01000002.1"/>
</dbReference>
<dbReference type="Proteomes" id="UP000094580">
    <property type="component" value="Unassembled WGS sequence"/>
</dbReference>
<dbReference type="Gene3D" id="3.20.80.10">
    <property type="entry name" value="Regulatory factor, effector binding domain"/>
    <property type="match status" value="1"/>
</dbReference>
<accession>A0ABX2ZYM4</accession>
<protein>
    <submittedName>
        <fullName evidence="2">AraC family transcriptional regulator</fullName>
    </submittedName>
</protein>
<dbReference type="Pfam" id="PF06445">
    <property type="entry name" value="GyrI-like"/>
    <property type="match status" value="1"/>
</dbReference>
<gene>
    <name evidence="2" type="ORF">BED47_04295</name>
</gene>
<dbReference type="PANTHER" id="PTHR40055">
    <property type="entry name" value="TRANSCRIPTIONAL REGULATOR YGIV-RELATED"/>
    <property type="match status" value="1"/>
</dbReference>
<evidence type="ECO:0000313" key="2">
    <source>
        <dbReference type="EMBL" id="ODG93509.1"/>
    </source>
</evidence>
<dbReference type="SMART" id="SM00871">
    <property type="entry name" value="AraC_E_bind"/>
    <property type="match status" value="1"/>
</dbReference>
<sequence>MKVVIKELTEYEVAFFRRVGSYFEPNGEHWDKLLNWAINNGLFPPQQSFIGISLDNPDLIESLNCRHDACVTIPDGFDKEKHENIQFRKLDGGHYVLYQYYDSPSMLNNGYKYMYEQWSPNSEFEPDYDRYNLEFSMNNPAEDPDGKAKVHLYVPVKSRTA</sequence>
<comment type="caution">
    <text evidence="2">The sequence shown here is derived from an EMBL/GenBank/DDBJ whole genome shotgun (WGS) entry which is preliminary data.</text>
</comment>
<dbReference type="PANTHER" id="PTHR40055:SF1">
    <property type="entry name" value="TRANSCRIPTIONAL REGULATOR YGIV-RELATED"/>
    <property type="match status" value="1"/>
</dbReference>
<keyword evidence="3" id="KW-1185">Reference proteome</keyword>
<dbReference type="InterPro" id="IPR010499">
    <property type="entry name" value="AraC_E-bd"/>
</dbReference>
<dbReference type="InterPro" id="IPR050908">
    <property type="entry name" value="SmbC-like"/>
</dbReference>
<dbReference type="InterPro" id="IPR029442">
    <property type="entry name" value="GyrI-like"/>
</dbReference>
<name>A0ABX2ZYM4_9BACI</name>
<dbReference type="InterPro" id="IPR011256">
    <property type="entry name" value="Reg_factor_effector_dom_sf"/>
</dbReference>
<organism evidence="2 3">
    <name type="scientific">Gottfriedia luciferensis</name>
    <dbReference type="NCBI Taxonomy" id="178774"/>
    <lineage>
        <taxon>Bacteria</taxon>
        <taxon>Bacillati</taxon>
        <taxon>Bacillota</taxon>
        <taxon>Bacilli</taxon>
        <taxon>Bacillales</taxon>
        <taxon>Bacillaceae</taxon>
        <taxon>Gottfriedia</taxon>
    </lineage>
</organism>
<dbReference type="SUPFAM" id="SSF55136">
    <property type="entry name" value="Probable bacterial effector-binding domain"/>
    <property type="match status" value="1"/>
</dbReference>
<evidence type="ECO:0000259" key="1">
    <source>
        <dbReference type="SMART" id="SM00871"/>
    </source>
</evidence>
<reference evidence="2 3" key="1">
    <citation type="submission" date="2016-07" db="EMBL/GenBank/DDBJ databases">
        <authorList>
            <person name="Townsley L."/>
            <person name="Shank E.A."/>
        </authorList>
    </citation>
    <scope>NUCLEOTIDE SEQUENCE [LARGE SCALE GENOMIC DNA]</scope>
    <source>
        <strain evidence="2 3">CH01</strain>
    </source>
</reference>